<dbReference type="AlphaFoldDB" id="M1C7M6"/>
<reference evidence="2" key="1">
    <citation type="journal article" date="2011" name="Nature">
        <title>Genome sequence and analysis of the tuber crop potato.</title>
        <authorList>
            <consortium name="The Potato Genome Sequencing Consortium"/>
        </authorList>
    </citation>
    <scope>NUCLEOTIDE SEQUENCE [LARGE SCALE GENOMIC DNA]</scope>
    <source>
        <strain evidence="2">cv. DM1-3 516 R44</strain>
    </source>
</reference>
<protein>
    <submittedName>
        <fullName evidence="1">Uncharacterized protein</fullName>
    </submittedName>
</protein>
<dbReference type="Gramene" id="PGSC0003DMT400061525">
    <property type="protein sequence ID" value="PGSC0003DMT400061525"/>
    <property type="gene ID" value="PGSC0003DMG400023946"/>
</dbReference>
<dbReference type="PaxDb" id="4113-PGSC0003DMT400061525"/>
<name>M1C7M6_SOLTU</name>
<sequence length="89" mass="9895">MNRCEYNYVVLLILSPKSLQDSRAFSSVFLEILDDVDLLEMLSISGNVGKRFVVSSRSLGRTPLMTPLKSYVVDGVASSNCRMLIAEFS</sequence>
<dbReference type="InParanoid" id="M1C7M6"/>
<evidence type="ECO:0000313" key="1">
    <source>
        <dbReference type="EnsemblPlants" id="PGSC0003DMT400061525"/>
    </source>
</evidence>
<organism evidence="1 2">
    <name type="scientific">Solanum tuberosum</name>
    <name type="common">Potato</name>
    <dbReference type="NCBI Taxonomy" id="4113"/>
    <lineage>
        <taxon>Eukaryota</taxon>
        <taxon>Viridiplantae</taxon>
        <taxon>Streptophyta</taxon>
        <taxon>Embryophyta</taxon>
        <taxon>Tracheophyta</taxon>
        <taxon>Spermatophyta</taxon>
        <taxon>Magnoliopsida</taxon>
        <taxon>eudicotyledons</taxon>
        <taxon>Gunneridae</taxon>
        <taxon>Pentapetalae</taxon>
        <taxon>asterids</taxon>
        <taxon>lamiids</taxon>
        <taxon>Solanales</taxon>
        <taxon>Solanaceae</taxon>
        <taxon>Solanoideae</taxon>
        <taxon>Solaneae</taxon>
        <taxon>Solanum</taxon>
    </lineage>
</organism>
<proteinExistence type="predicted"/>
<dbReference type="HOGENOM" id="CLU_2459107_0_0_1"/>
<reference evidence="1" key="2">
    <citation type="submission" date="2015-06" db="UniProtKB">
        <authorList>
            <consortium name="EnsemblPlants"/>
        </authorList>
    </citation>
    <scope>IDENTIFICATION</scope>
    <source>
        <strain evidence="1">DM1-3 516 R44</strain>
    </source>
</reference>
<accession>M1C7M6</accession>
<dbReference type="Proteomes" id="UP000011115">
    <property type="component" value="Unassembled WGS sequence"/>
</dbReference>
<evidence type="ECO:0000313" key="2">
    <source>
        <dbReference type="Proteomes" id="UP000011115"/>
    </source>
</evidence>
<dbReference type="EnsemblPlants" id="PGSC0003DMT400061525">
    <property type="protein sequence ID" value="PGSC0003DMT400061525"/>
    <property type="gene ID" value="PGSC0003DMG400023946"/>
</dbReference>
<keyword evidence="2" id="KW-1185">Reference proteome</keyword>